<dbReference type="PROSITE" id="PS00086">
    <property type="entry name" value="CYTOCHROME_P450"/>
    <property type="match status" value="1"/>
</dbReference>
<organism evidence="3 4">
    <name type="scientific">Streptomyces cheonanensis</name>
    <dbReference type="NCBI Taxonomy" id="312720"/>
    <lineage>
        <taxon>Bacteria</taxon>
        <taxon>Bacillati</taxon>
        <taxon>Actinomycetota</taxon>
        <taxon>Actinomycetes</taxon>
        <taxon>Kitasatosporales</taxon>
        <taxon>Streptomycetaceae</taxon>
        <taxon>Streptomyces</taxon>
    </lineage>
</organism>
<dbReference type="Pfam" id="PF00067">
    <property type="entry name" value="p450"/>
    <property type="match status" value="1"/>
</dbReference>
<evidence type="ECO:0000256" key="1">
    <source>
        <dbReference type="ARBA" id="ARBA00010617"/>
    </source>
</evidence>
<name>A0ABN2VE93_9ACTN</name>
<comment type="similarity">
    <text evidence="1 2">Belongs to the cytochrome P450 family.</text>
</comment>
<dbReference type="PRINTS" id="PR00385">
    <property type="entry name" value="P450"/>
</dbReference>
<keyword evidence="2" id="KW-0349">Heme</keyword>
<dbReference type="PANTHER" id="PTHR46696">
    <property type="entry name" value="P450, PUTATIVE (EUROFUNG)-RELATED"/>
    <property type="match status" value="1"/>
</dbReference>
<keyword evidence="2" id="KW-0560">Oxidoreductase</keyword>
<dbReference type="Proteomes" id="UP001403094">
    <property type="component" value="Unassembled WGS sequence"/>
</dbReference>
<evidence type="ECO:0000313" key="4">
    <source>
        <dbReference type="Proteomes" id="UP001403094"/>
    </source>
</evidence>
<keyword evidence="2" id="KW-0503">Monooxygenase</keyword>
<proteinExistence type="inferred from homology"/>
<accession>A0ABN2VE93</accession>
<protein>
    <submittedName>
        <fullName evidence="3">Cytochrome P450</fullName>
    </submittedName>
</protein>
<dbReference type="CDD" id="cd20625">
    <property type="entry name" value="CYP164-like"/>
    <property type="match status" value="1"/>
</dbReference>
<evidence type="ECO:0000256" key="2">
    <source>
        <dbReference type="RuleBase" id="RU000461"/>
    </source>
</evidence>
<dbReference type="InterPro" id="IPR036396">
    <property type="entry name" value="Cyt_P450_sf"/>
</dbReference>
<evidence type="ECO:0000313" key="3">
    <source>
        <dbReference type="EMBL" id="GAA2060324.1"/>
    </source>
</evidence>
<dbReference type="InterPro" id="IPR001128">
    <property type="entry name" value="Cyt_P450"/>
</dbReference>
<dbReference type="PRINTS" id="PR00359">
    <property type="entry name" value="BP450"/>
</dbReference>
<sequence>MHLIGVFVAHSERNAVINPRSVVSLISRLRNARGQADPYPIIKEIREMGEVVPAPWGAQLFTSYELCDKVLRDHKSWRALDDQWRTRRADGRWGAPSATELSTVLQGLNPPEHTRARRSVGNIFDRRTLEKLRTPIAATVEELLDNLEERIREEGEADFSVLVSEELTIAAMGHWLGIPRADYALVRSLSHAHIYAQELLPTPSQLATANVGMLGMREYFTNLVKDRRENPGDDVISGWIRTWDELEPDRESADHHVYLLVMFIVGAALETTSTLLSNLVWTLDQHPDQRAWLLENPHEVPRAVEEVLRFDPPVHVTTRAAARDTVVAGVPIARDEIVHTLIASANRDPDRNTDPDTFDIRREGGHLSHLAFGGGIHYCIGAGMARMEAQLLLSAVIRRFPTLRVSAQPQWEPRVAFRHYTALPVTTG</sequence>
<dbReference type="EMBL" id="BAAANQ010000009">
    <property type="protein sequence ID" value="GAA2060324.1"/>
    <property type="molecule type" value="Genomic_DNA"/>
</dbReference>
<keyword evidence="2" id="KW-0408">Iron</keyword>
<keyword evidence="4" id="KW-1185">Reference proteome</keyword>
<reference evidence="3 4" key="1">
    <citation type="journal article" date="2019" name="Int. J. Syst. Evol. Microbiol.">
        <title>The Global Catalogue of Microorganisms (GCM) 10K type strain sequencing project: providing services to taxonomists for standard genome sequencing and annotation.</title>
        <authorList>
            <consortium name="The Broad Institute Genomics Platform"/>
            <consortium name="The Broad Institute Genome Sequencing Center for Infectious Disease"/>
            <person name="Wu L."/>
            <person name="Ma J."/>
        </authorList>
    </citation>
    <scope>NUCLEOTIDE SEQUENCE [LARGE SCALE GENOMIC DNA]</scope>
    <source>
        <strain evidence="3 4">JCM 14549</strain>
    </source>
</reference>
<dbReference type="InterPro" id="IPR002397">
    <property type="entry name" value="Cyt_P450_B"/>
</dbReference>
<dbReference type="InterPro" id="IPR017972">
    <property type="entry name" value="Cyt_P450_CS"/>
</dbReference>
<dbReference type="Gene3D" id="1.10.630.10">
    <property type="entry name" value="Cytochrome P450"/>
    <property type="match status" value="1"/>
</dbReference>
<comment type="caution">
    <text evidence="3">The sequence shown here is derived from an EMBL/GenBank/DDBJ whole genome shotgun (WGS) entry which is preliminary data.</text>
</comment>
<dbReference type="SUPFAM" id="SSF48264">
    <property type="entry name" value="Cytochrome P450"/>
    <property type="match status" value="1"/>
</dbReference>
<gene>
    <name evidence="3" type="ORF">GCM10009757_42610</name>
</gene>
<dbReference type="PANTHER" id="PTHR46696:SF1">
    <property type="entry name" value="CYTOCHROME P450 YJIB-RELATED"/>
    <property type="match status" value="1"/>
</dbReference>
<keyword evidence="2" id="KW-0479">Metal-binding</keyword>